<comment type="function">
    <text evidence="10">Phospholipid scramblase involved in autophagy. Cycles between the preautophagosomal structure/phagophore assembly site (PAS) and the cytoplasmic vesicle pool and supplies membrane for the growing autophagosome. Lipid scramblase activity plays a key role in preautophagosomal structure/phagophore assembly by distributing the phospholipids that arrive through ATG2 from the cytoplasmic to the luminal leaflet of the bilayer, thereby driving autophagosomal membrane expansion.</text>
</comment>
<dbReference type="EMBL" id="MU069754">
    <property type="protein sequence ID" value="KAF5834471.1"/>
    <property type="molecule type" value="Genomic_DNA"/>
</dbReference>
<keyword evidence="6 10" id="KW-1133">Transmembrane helix</keyword>
<keyword evidence="12" id="KW-1185">Reference proteome</keyword>
<evidence type="ECO:0000256" key="6">
    <source>
        <dbReference type="ARBA" id="ARBA00022989"/>
    </source>
</evidence>
<keyword evidence="5 10" id="KW-0812">Transmembrane</keyword>
<evidence type="ECO:0000313" key="11">
    <source>
        <dbReference type="EMBL" id="KAF5834471.1"/>
    </source>
</evidence>
<evidence type="ECO:0000256" key="1">
    <source>
        <dbReference type="ARBA" id="ARBA00004511"/>
    </source>
</evidence>
<evidence type="ECO:0000256" key="10">
    <source>
        <dbReference type="RuleBase" id="RU364027"/>
    </source>
</evidence>
<dbReference type="InterPro" id="IPR007241">
    <property type="entry name" value="Autophagy-rel_prot_9"/>
</dbReference>
<comment type="caution">
    <text evidence="11">The sequence shown here is derived from an EMBL/GenBank/DDBJ whole genome shotgun (WGS) entry which is preliminary data.</text>
</comment>
<reference evidence="11" key="1">
    <citation type="submission" date="2017-08" db="EMBL/GenBank/DDBJ databases">
        <authorList>
            <person name="Polle J.E."/>
            <person name="Barry K."/>
            <person name="Cushman J."/>
            <person name="Schmutz J."/>
            <person name="Tran D."/>
            <person name="Hathwaick L.T."/>
            <person name="Yim W.C."/>
            <person name="Jenkins J."/>
            <person name="Mckie-Krisberg Z.M."/>
            <person name="Prochnik S."/>
            <person name="Lindquist E."/>
            <person name="Dockter R.B."/>
            <person name="Adam C."/>
            <person name="Molina H."/>
            <person name="Bunkerborg J."/>
            <person name="Jin E."/>
            <person name="Buchheim M."/>
            <person name="Magnuson J."/>
        </authorList>
    </citation>
    <scope>NUCLEOTIDE SEQUENCE</scope>
    <source>
        <strain evidence="11">CCAP 19/18</strain>
    </source>
</reference>
<keyword evidence="8 10" id="KW-0445">Lipid transport</keyword>
<evidence type="ECO:0000313" key="12">
    <source>
        <dbReference type="Proteomes" id="UP000815325"/>
    </source>
</evidence>
<evidence type="ECO:0000256" key="3">
    <source>
        <dbReference type="ARBA" id="ARBA00018074"/>
    </source>
</evidence>
<dbReference type="Pfam" id="PF04109">
    <property type="entry name" value="ATG9"/>
    <property type="match status" value="1"/>
</dbReference>
<comment type="caution">
    <text evidence="10">Lacks conserved residue(s) required for the propagation of feature annotation.</text>
</comment>
<organism evidence="11 12">
    <name type="scientific">Dunaliella salina</name>
    <name type="common">Green alga</name>
    <name type="synonym">Protococcus salinus</name>
    <dbReference type="NCBI Taxonomy" id="3046"/>
    <lineage>
        <taxon>Eukaryota</taxon>
        <taxon>Viridiplantae</taxon>
        <taxon>Chlorophyta</taxon>
        <taxon>core chlorophytes</taxon>
        <taxon>Chlorophyceae</taxon>
        <taxon>CS clade</taxon>
        <taxon>Chlamydomonadales</taxon>
        <taxon>Dunaliellaceae</taxon>
        <taxon>Dunaliella</taxon>
    </lineage>
</organism>
<evidence type="ECO:0000256" key="2">
    <source>
        <dbReference type="ARBA" id="ARBA00006185"/>
    </source>
</evidence>
<keyword evidence="4 10" id="KW-0813">Transport</keyword>
<accession>A0ABQ7GIQ9</accession>
<evidence type="ECO:0000256" key="9">
    <source>
        <dbReference type="ARBA" id="ARBA00023136"/>
    </source>
</evidence>
<comment type="similarity">
    <text evidence="2 10">Belongs to the ATG9 family.</text>
</comment>
<keyword evidence="9 10" id="KW-0472">Membrane</keyword>
<keyword evidence="7 10" id="KW-0072">Autophagy</keyword>
<dbReference type="Proteomes" id="UP000815325">
    <property type="component" value="Unassembled WGS sequence"/>
</dbReference>
<comment type="subcellular location">
    <subcellularLocation>
        <location evidence="1 10">Preautophagosomal structure membrane</location>
        <topology evidence="1 10">Multi-pass membrane protein</topology>
    </subcellularLocation>
</comment>
<feature type="transmembrane region" description="Helical" evidence="10">
    <location>
        <begin position="27"/>
        <end position="47"/>
    </location>
</feature>
<evidence type="ECO:0000256" key="7">
    <source>
        <dbReference type="ARBA" id="ARBA00023006"/>
    </source>
</evidence>
<name>A0ABQ7GIQ9_DUNSA</name>
<dbReference type="PANTHER" id="PTHR13038:SF10">
    <property type="entry name" value="AUTOPHAGY-RELATED PROTEIN 9"/>
    <property type="match status" value="1"/>
</dbReference>
<evidence type="ECO:0000256" key="5">
    <source>
        <dbReference type="ARBA" id="ARBA00022692"/>
    </source>
</evidence>
<evidence type="ECO:0000256" key="4">
    <source>
        <dbReference type="ARBA" id="ARBA00022448"/>
    </source>
</evidence>
<sequence>MFDDQFCVKRSFLEKPEMLKKRFRTAALINAALSPFLLLFLLLYFFMRNAEHFYHHPGAAGSRRWSALARWRLRELNELPHYCSHRLDAAHAPACHYCAQASVD</sequence>
<proteinExistence type="inferred from homology"/>
<dbReference type="PANTHER" id="PTHR13038">
    <property type="entry name" value="APG9 AUTOPHAGY 9"/>
    <property type="match status" value="1"/>
</dbReference>
<gene>
    <name evidence="11" type="ORF">DUNSADRAFT_8827</name>
</gene>
<protein>
    <recommendedName>
        <fullName evidence="3 10">Autophagy-related protein 9</fullName>
    </recommendedName>
</protein>
<evidence type="ECO:0000256" key="8">
    <source>
        <dbReference type="ARBA" id="ARBA00023055"/>
    </source>
</evidence>